<feature type="domain" description="CusB-like beta-barrel" evidence="6">
    <location>
        <begin position="330"/>
        <end position="403"/>
    </location>
</feature>
<evidence type="ECO:0000259" key="8">
    <source>
        <dbReference type="Pfam" id="PF25973"/>
    </source>
</evidence>
<dbReference type="Pfam" id="PF25954">
    <property type="entry name" value="Beta-barrel_RND_2"/>
    <property type="match status" value="1"/>
</dbReference>
<dbReference type="Gene3D" id="1.10.287.470">
    <property type="entry name" value="Helix hairpin bin"/>
    <property type="match status" value="1"/>
</dbReference>
<evidence type="ECO:0000259" key="6">
    <source>
        <dbReference type="Pfam" id="PF25954"/>
    </source>
</evidence>
<keyword evidence="10" id="KW-1185">Reference proteome</keyword>
<keyword evidence="5" id="KW-0812">Transmembrane</keyword>
<dbReference type="InterPro" id="IPR058792">
    <property type="entry name" value="Beta-barrel_RND_2"/>
</dbReference>
<dbReference type="SUPFAM" id="SSF111369">
    <property type="entry name" value="HlyD-like secretion proteins"/>
    <property type="match status" value="3"/>
</dbReference>
<keyword evidence="5" id="KW-1133">Transmembrane helix</keyword>
<gene>
    <name evidence="9" type="ORF">MC7420_6625</name>
</gene>
<comment type="subcellular location">
    <subcellularLocation>
        <location evidence="1">Cell envelope</location>
    </subcellularLocation>
</comment>
<evidence type="ECO:0000256" key="3">
    <source>
        <dbReference type="ARBA" id="ARBA00023054"/>
    </source>
</evidence>
<evidence type="ECO:0000256" key="5">
    <source>
        <dbReference type="SAM" id="Phobius"/>
    </source>
</evidence>
<dbReference type="PANTHER" id="PTHR32347:SF14">
    <property type="entry name" value="EFFLUX SYSTEM COMPONENT YKNX-RELATED"/>
    <property type="match status" value="1"/>
</dbReference>
<dbReference type="OrthoDB" id="505602at2"/>
<evidence type="ECO:0000256" key="2">
    <source>
        <dbReference type="ARBA" id="ARBA00009477"/>
    </source>
</evidence>
<keyword evidence="3 4" id="KW-0175">Coiled coil</keyword>
<dbReference type="PANTHER" id="PTHR32347">
    <property type="entry name" value="EFFLUX SYSTEM COMPONENT YKNX-RELATED"/>
    <property type="match status" value="1"/>
</dbReference>
<name>B4W4A2_9CYAN</name>
<evidence type="ECO:0000313" key="10">
    <source>
        <dbReference type="Proteomes" id="UP000003835"/>
    </source>
</evidence>
<dbReference type="EMBL" id="DS989877">
    <property type="protein sequence ID" value="EDX71025.1"/>
    <property type="molecule type" value="Genomic_DNA"/>
</dbReference>
<evidence type="ECO:0000256" key="1">
    <source>
        <dbReference type="ARBA" id="ARBA00004196"/>
    </source>
</evidence>
<proteinExistence type="inferred from homology"/>
<dbReference type="Pfam" id="PF25967">
    <property type="entry name" value="RND-MFP_C"/>
    <property type="match status" value="1"/>
</dbReference>
<dbReference type="AlphaFoldDB" id="B4W4A2"/>
<dbReference type="GO" id="GO:0022857">
    <property type="term" value="F:transmembrane transporter activity"/>
    <property type="evidence" value="ECO:0007669"/>
    <property type="project" value="InterPro"/>
</dbReference>
<evidence type="ECO:0000259" key="7">
    <source>
        <dbReference type="Pfam" id="PF25967"/>
    </source>
</evidence>
<accession>B4W4A2</accession>
<dbReference type="eggNOG" id="COG0845">
    <property type="taxonomic scope" value="Bacteria"/>
</dbReference>
<organism evidence="9 10">
    <name type="scientific">Coleofasciculus chthonoplastes PCC 7420</name>
    <dbReference type="NCBI Taxonomy" id="118168"/>
    <lineage>
        <taxon>Bacteria</taxon>
        <taxon>Bacillati</taxon>
        <taxon>Cyanobacteriota</taxon>
        <taxon>Cyanophyceae</taxon>
        <taxon>Coleofasciculales</taxon>
        <taxon>Coleofasciculaceae</taxon>
        <taxon>Coleofasciculus</taxon>
    </lineage>
</organism>
<dbReference type="GO" id="GO:0030313">
    <property type="term" value="C:cell envelope"/>
    <property type="evidence" value="ECO:0007669"/>
    <property type="project" value="UniProtKB-SubCell"/>
</dbReference>
<reference evidence="9" key="1">
    <citation type="submission" date="2008-07" db="EMBL/GenBank/DDBJ databases">
        <authorList>
            <person name="Tandeau de Marsac N."/>
            <person name="Ferriera S."/>
            <person name="Johnson J."/>
            <person name="Kravitz S."/>
            <person name="Beeson K."/>
            <person name="Sutton G."/>
            <person name="Rogers Y.-H."/>
            <person name="Friedman R."/>
            <person name="Frazier M."/>
            <person name="Venter J.C."/>
        </authorList>
    </citation>
    <scope>NUCLEOTIDE SEQUENCE [LARGE SCALE GENOMIC DNA]</scope>
    <source>
        <strain evidence="9">PCC 7420</strain>
    </source>
</reference>
<dbReference type="RefSeq" id="WP_006106121.1">
    <property type="nucleotide sequence ID" value="NZ_DS989877.1"/>
</dbReference>
<sequence length="478" mass="52090">MGKVNNPLPWIMGIITASLLVAGGAGYFVIAAKPDTVDLDELTVPVDVQDLAVRITANGTVQPIQTVNLSPKTSGRLVKLEVEQGDRVDAGDVVAVMEQEDVKARFLAVRADLKQAQARLAEAKAGPRPEEIKQAEQRLYQAKARLAEALVGNPSEINQAIAQVQTASSRFDLARVRFRRYKYLVEEGVVSQDQFQEVFAEARTAKAQLDEAQQRLEQVRETKNTETSPEIFQLNAAVKEAEFALQQLVKGTRKEEIAQFEAAVEAAKAQTQAAYIQLQDTIIRAPFPGIITQKYATVGAFVTPTTSASSTASATSTSIVALATKQLEVLAEVPEVDIGQIQEKQPVQVISDAFPDQAFRGQVRLVAPEAVVQNDVTSFQVRVALAPEAQEKLRSGMNVDLTFLGKPISDALVVPTVAVVTQEGETGVMVPDFEDQPKFKPVTIGATIEDKTQIIRGLREGEKVFIDLPENYNPDEEE</sequence>
<evidence type="ECO:0000313" key="9">
    <source>
        <dbReference type="EMBL" id="EDX71025.1"/>
    </source>
</evidence>
<dbReference type="Gene3D" id="2.40.50.100">
    <property type="match status" value="1"/>
</dbReference>
<dbReference type="GO" id="GO:0016020">
    <property type="term" value="C:membrane"/>
    <property type="evidence" value="ECO:0007669"/>
    <property type="project" value="InterPro"/>
</dbReference>
<dbReference type="InterPro" id="IPR058627">
    <property type="entry name" value="MdtA-like_C"/>
</dbReference>
<dbReference type="HOGENOM" id="CLU_018816_14_2_3"/>
<feature type="domain" description="CzcB-like barrel-sandwich hybrid" evidence="8">
    <location>
        <begin position="66"/>
        <end position="307"/>
    </location>
</feature>
<dbReference type="InterPro" id="IPR050465">
    <property type="entry name" value="UPF0194_transport"/>
</dbReference>
<dbReference type="InterPro" id="IPR006143">
    <property type="entry name" value="RND_pump_MFP"/>
</dbReference>
<evidence type="ECO:0000256" key="4">
    <source>
        <dbReference type="SAM" id="Coils"/>
    </source>
</evidence>
<comment type="similarity">
    <text evidence="2">Belongs to the membrane fusion protein (MFP) (TC 8.A.1) family.</text>
</comment>
<dbReference type="Pfam" id="PF25973">
    <property type="entry name" value="BSH_CzcB"/>
    <property type="match status" value="1"/>
</dbReference>
<dbReference type="NCBIfam" id="TIGR01730">
    <property type="entry name" value="RND_mfp"/>
    <property type="match status" value="1"/>
</dbReference>
<feature type="domain" description="Multidrug resistance protein MdtA-like C-terminal permuted SH3" evidence="7">
    <location>
        <begin position="410"/>
        <end position="467"/>
    </location>
</feature>
<feature type="coiled-coil region" evidence="4">
    <location>
        <begin position="195"/>
        <end position="222"/>
    </location>
</feature>
<protein>
    <submittedName>
        <fullName evidence="9">Auxiliary transport protein, MFP family, putative</fullName>
    </submittedName>
</protein>
<dbReference type="InterPro" id="IPR058647">
    <property type="entry name" value="BSH_CzcB-like"/>
</dbReference>
<feature type="transmembrane region" description="Helical" evidence="5">
    <location>
        <begin position="7"/>
        <end position="30"/>
    </location>
</feature>
<dbReference type="Gene3D" id="2.40.420.20">
    <property type="match status" value="1"/>
</dbReference>
<keyword evidence="5" id="KW-0472">Membrane</keyword>
<dbReference type="Gene3D" id="2.40.30.170">
    <property type="match status" value="1"/>
</dbReference>
<dbReference type="STRING" id="118168.MC7420_6625"/>
<dbReference type="Proteomes" id="UP000003835">
    <property type="component" value="Unassembled WGS sequence"/>
</dbReference>